<evidence type="ECO:0000313" key="3">
    <source>
        <dbReference type="EMBL" id="ADP77797.1"/>
    </source>
</evidence>
<evidence type="ECO:0000259" key="1">
    <source>
        <dbReference type="Pfam" id="PF00656"/>
    </source>
</evidence>
<dbReference type="InterPro" id="IPR011600">
    <property type="entry name" value="Pept_C14_caspase"/>
</dbReference>
<dbReference type="Gene3D" id="2.60.40.10">
    <property type="entry name" value="Immunoglobulins"/>
    <property type="match status" value="1"/>
</dbReference>
<keyword evidence="4" id="KW-1185">Reference proteome</keyword>
<dbReference type="InterPro" id="IPR050452">
    <property type="entry name" value="Metacaspase"/>
</dbReference>
<dbReference type="InterPro" id="IPR011635">
    <property type="entry name" value="CARDB"/>
</dbReference>
<accession>E3GW32</accession>
<dbReference type="Gene3D" id="3.40.50.1460">
    <property type="match status" value="1"/>
</dbReference>
<name>E3GW32_METFV</name>
<sequence>MKNKLPLILLALSFLMFFMSLTYAYGADSEKYAILVGVANYQNIRPLKYTINDVYSMKNLLTEQNFTTYTLIDSNATKENIKSTIYNVSSMVKENDTFIFYFSGHGTNGPDLPYYICPYDAKNLLTCIRADELATWIKTINCKNKILIFDTCFSGGLAIEKENVKTTVLSYVTSNTTENVTIGYVFGNETTVITSCSEDEFSYEDYVLNHGVFTYYFLKAFKDPRADIDKDGFISLLEAFNYTLSRVRKYVENRFWDEQTPKVYGIVANIKFRLLLPDLTVVSAACEVLSPSVLRVSYIVKNIGYGFALAPWQDVIYLSATKVLEEFYTIAARNNIQKDLLANATYNITTYIYFSSQNLYLIIHCDELNYVPELNKTNNYFVAPISTLIPSSSKLNEKNFSITIKNVGSEPILFKYYVSVYTSPVKGSRILYDEYFYFLTPGEKIIIDLGSFPANYAVSTTFEIINPSSSPLHANMQAVFNVEGYVPQILVLSKYIPARSKKYYTIRFTTNNNFVDIW</sequence>
<feature type="domain" description="CARDB" evidence="2">
    <location>
        <begin position="277"/>
        <end position="381"/>
    </location>
</feature>
<dbReference type="Pfam" id="PF00656">
    <property type="entry name" value="Peptidase_C14"/>
    <property type="match status" value="1"/>
</dbReference>
<dbReference type="EMBL" id="CP002278">
    <property type="protein sequence ID" value="ADP77797.1"/>
    <property type="molecule type" value="Genomic_DNA"/>
</dbReference>
<dbReference type="PANTHER" id="PTHR48104:SF30">
    <property type="entry name" value="METACASPASE-1"/>
    <property type="match status" value="1"/>
</dbReference>
<dbReference type="GO" id="GO:0004197">
    <property type="term" value="F:cysteine-type endopeptidase activity"/>
    <property type="evidence" value="ECO:0007669"/>
    <property type="project" value="InterPro"/>
</dbReference>
<evidence type="ECO:0000313" key="4">
    <source>
        <dbReference type="Proteomes" id="UP000002315"/>
    </source>
</evidence>
<reference evidence="3 4" key="1">
    <citation type="journal article" date="2010" name="Stand. Genomic Sci.">
        <title>Complete genome sequence of Methanothermus fervidus type strain (V24S).</title>
        <authorList>
            <person name="Anderson I."/>
            <person name="Djao O.D."/>
            <person name="Misra M."/>
            <person name="Chertkov O."/>
            <person name="Nolan M."/>
            <person name="Lucas S."/>
            <person name="Lapidus A."/>
            <person name="Del Rio T.G."/>
            <person name="Tice H."/>
            <person name="Cheng J.F."/>
            <person name="Tapia R."/>
            <person name="Han C."/>
            <person name="Goodwin L."/>
            <person name="Pitluck S."/>
            <person name="Liolios K."/>
            <person name="Ivanova N."/>
            <person name="Mavromatis K."/>
            <person name="Mikhailova N."/>
            <person name="Pati A."/>
            <person name="Brambilla E."/>
            <person name="Chen A."/>
            <person name="Palaniappan K."/>
            <person name="Land M."/>
            <person name="Hauser L."/>
            <person name="Chang Y.J."/>
            <person name="Jeffries C.D."/>
            <person name="Sikorski J."/>
            <person name="Spring S."/>
            <person name="Rohde M."/>
            <person name="Eichinger K."/>
            <person name="Huber H."/>
            <person name="Wirth R."/>
            <person name="Goker M."/>
            <person name="Detter J.C."/>
            <person name="Woyke T."/>
            <person name="Bristow J."/>
            <person name="Eisen J.A."/>
            <person name="Markowitz V."/>
            <person name="Hugenholtz P."/>
            <person name="Klenk H.P."/>
            <person name="Kyrpides N.C."/>
        </authorList>
    </citation>
    <scope>NUCLEOTIDE SEQUENCE [LARGE SCALE GENOMIC DNA]</scope>
    <source>
        <strain evidence="4">ATCC 43054 / DSM 2088 / JCM 10308 / V24 S</strain>
    </source>
</reference>
<dbReference type="InterPro" id="IPR029030">
    <property type="entry name" value="Caspase-like_dom_sf"/>
</dbReference>
<dbReference type="Pfam" id="PF07705">
    <property type="entry name" value="CARDB"/>
    <property type="match status" value="1"/>
</dbReference>
<dbReference type="Proteomes" id="UP000002315">
    <property type="component" value="Chromosome"/>
</dbReference>
<dbReference type="PANTHER" id="PTHR48104">
    <property type="entry name" value="METACASPASE-4"/>
    <property type="match status" value="1"/>
</dbReference>
<evidence type="ECO:0000259" key="2">
    <source>
        <dbReference type="Pfam" id="PF07705"/>
    </source>
</evidence>
<feature type="domain" description="Peptidase C14 caspase" evidence="1">
    <location>
        <begin position="31"/>
        <end position="261"/>
    </location>
</feature>
<proteinExistence type="predicted"/>
<dbReference type="GO" id="GO:0006508">
    <property type="term" value="P:proteolysis"/>
    <property type="evidence" value="ECO:0007669"/>
    <property type="project" value="InterPro"/>
</dbReference>
<protein>
    <submittedName>
        <fullName evidence="3">Peptidase C14 caspase catalytic subunit p20</fullName>
    </submittedName>
</protein>
<dbReference type="SUPFAM" id="SSF52129">
    <property type="entry name" value="Caspase-like"/>
    <property type="match status" value="1"/>
</dbReference>
<dbReference type="STRING" id="523846.Mfer_1002"/>
<dbReference type="OrthoDB" id="95483at2157"/>
<dbReference type="GO" id="GO:0005737">
    <property type="term" value="C:cytoplasm"/>
    <property type="evidence" value="ECO:0007669"/>
    <property type="project" value="TreeGrafter"/>
</dbReference>
<dbReference type="InterPro" id="IPR013783">
    <property type="entry name" value="Ig-like_fold"/>
</dbReference>
<gene>
    <name evidence="3" type="ordered locus">Mfer_1002</name>
</gene>
<organism evidence="3 4">
    <name type="scientific">Methanothermus fervidus (strain ATCC 43054 / DSM 2088 / JCM 10308 / V24 S)</name>
    <dbReference type="NCBI Taxonomy" id="523846"/>
    <lineage>
        <taxon>Archaea</taxon>
        <taxon>Methanobacteriati</taxon>
        <taxon>Methanobacteriota</taxon>
        <taxon>Methanomada group</taxon>
        <taxon>Methanobacteria</taxon>
        <taxon>Methanobacteriales</taxon>
        <taxon>Methanothermaceae</taxon>
        <taxon>Methanothermus</taxon>
    </lineage>
</organism>
<dbReference type="KEGG" id="mfv:Mfer_1002"/>
<dbReference type="AlphaFoldDB" id="E3GW32"/>
<dbReference type="HOGENOM" id="CLU_525441_0_0_2"/>